<dbReference type="PANTHER" id="PTHR46652">
    <property type="entry name" value="LEUCINE-RICH REPEAT AND IQ DOMAIN-CONTAINING PROTEIN 1-RELATED"/>
    <property type="match status" value="1"/>
</dbReference>
<dbReference type="Pfam" id="PF12799">
    <property type="entry name" value="LRR_4"/>
    <property type="match status" value="1"/>
</dbReference>
<dbReference type="InterPro" id="IPR032675">
    <property type="entry name" value="LRR_dom_sf"/>
</dbReference>
<dbReference type="EMBL" id="GDID01002973">
    <property type="protein sequence ID" value="JAP93633.1"/>
    <property type="molecule type" value="Transcribed_RNA"/>
</dbReference>
<dbReference type="InterPro" id="IPR001611">
    <property type="entry name" value="Leu-rich_rpt"/>
</dbReference>
<evidence type="ECO:0008006" key="4">
    <source>
        <dbReference type="Google" id="ProtNLM"/>
    </source>
</evidence>
<protein>
    <recommendedName>
        <fullName evidence="4">Leucine rich repeats-containing protein</fullName>
    </recommendedName>
</protein>
<dbReference type="Gene3D" id="3.80.10.10">
    <property type="entry name" value="Ribonuclease Inhibitor"/>
    <property type="match status" value="2"/>
</dbReference>
<feature type="non-terminal residue" evidence="3">
    <location>
        <position position="214"/>
    </location>
</feature>
<dbReference type="PANTHER" id="PTHR46652:SF3">
    <property type="entry name" value="LEUCINE-RICH REPEAT-CONTAINING PROTEIN 9"/>
    <property type="match status" value="1"/>
</dbReference>
<dbReference type="InterPro" id="IPR025875">
    <property type="entry name" value="Leu-rich_rpt_4"/>
</dbReference>
<feature type="non-terminal residue" evidence="3">
    <location>
        <position position="1"/>
    </location>
</feature>
<accession>A0A146K9X5</accession>
<gene>
    <name evidence="3" type="ORF">TPC1_14016</name>
</gene>
<dbReference type="SUPFAM" id="SSF52058">
    <property type="entry name" value="L domain-like"/>
    <property type="match status" value="1"/>
</dbReference>
<reference evidence="3" key="1">
    <citation type="submission" date="2015-07" db="EMBL/GenBank/DDBJ databases">
        <title>Adaptation to a free-living lifestyle via gene acquisitions in the diplomonad Trepomonas sp. PC1.</title>
        <authorList>
            <person name="Xu F."/>
            <person name="Jerlstrom-Hultqvist J."/>
            <person name="Kolisko M."/>
            <person name="Simpson A.G.B."/>
            <person name="Roger A.J."/>
            <person name="Svard S.G."/>
            <person name="Andersson J.O."/>
        </authorList>
    </citation>
    <scope>NUCLEOTIDE SEQUENCE</scope>
    <source>
        <strain evidence="3">PC1</strain>
    </source>
</reference>
<evidence type="ECO:0000256" key="2">
    <source>
        <dbReference type="ARBA" id="ARBA00022737"/>
    </source>
</evidence>
<evidence type="ECO:0000256" key="1">
    <source>
        <dbReference type="ARBA" id="ARBA00022614"/>
    </source>
</evidence>
<dbReference type="AlphaFoldDB" id="A0A146K9X5"/>
<keyword evidence="2" id="KW-0677">Repeat</keyword>
<sequence length="214" mass="24451">KIISKQMLEQKLATQKLDIVENLDIVVNAAEQSLNTILNLCPNLKQLNLTNSALQLCDIPAFPKLERLFLKNCQIQSIDGLYNFPNITHLILSDNKISDLSPLLDCSCIQYLDLQNNKIDDVNQLNFITHLPLLQLILIGNQIDYNDLIQQKLNGVDLDRCDYEIEKICEKNEENECLNGQVSIINDEKSIYLIANKDLWGSPYSLLMHKRKLG</sequence>
<proteinExistence type="predicted"/>
<organism evidence="3">
    <name type="scientific">Trepomonas sp. PC1</name>
    <dbReference type="NCBI Taxonomy" id="1076344"/>
    <lineage>
        <taxon>Eukaryota</taxon>
        <taxon>Metamonada</taxon>
        <taxon>Diplomonadida</taxon>
        <taxon>Hexamitidae</taxon>
        <taxon>Hexamitinae</taxon>
        <taxon>Trepomonas</taxon>
    </lineage>
</organism>
<dbReference type="PROSITE" id="PS51450">
    <property type="entry name" value="LRR"/>
    <property type="match status" value="3"/>
</dbReference>
<keyword evidence="1" id="KW-0433">Leucine-rich repeat</keyword>
<evidence type="ECO:0000313" key="3">
    <source>
        <dbReference type="EMBL" id="JAP93633.1"/>
    </source>
</evidence>
<dbReference type="InterPro" id="IPR050836">
    <property type="entry name" value="SDS22/Internalin_LRR"/>
</dbReference>
<name>A0A146K9X5_9EUKA</name>